<protein>
    <submittedName>
        <fullName evidence="1">Uncharacterized protein</fullName>
    </submittedName>
</protein>
<sequence>MIDSVTMENSSTFSLPKQDSLNEQQQLLVTETLKQFDADSLSEQDALAIVEQFSQAGIRPGKALAQTMAIAGFDAAVVGELAGVKRKNGLQKPPAPQHRQELGSMVDYLAQLMKEKLSASETGSLTDDEKQAILSQVLEKFGLEDHDSIINTRV</sequence>
<evidence type="ECO:0000313" key="1">
    <source>
        <dbReference type="EMBL" id="GLX78681.1"/>
    </source>
</evidence>
<organism evidence="1 2">
    <name type="scientific">Thalassotalea insulae</name>
    <dbReference type="NCBI Taxonomy" id="2056778"/>
    <lineage>
        <taxon>Bacteria</taxon>
        <taxon>Pseudomonadati</taxon>
        <taxon>Pseudomonadota</taxon>
        <taxon>Gammaproteobacteria</taxon>
        <taxon>Alteromonadales</taxon>
        <taxon>Colwelliaceae</taxon>
        <taxon>Thalassotalea</taxon>
    </lineage>
</organism>
<proteinExistence type="predicted"/>
<dbReference type="EMBL" id="BSST01000001">
    <property type="protein sequence ID" value="GLX78681.1"/>
    <property type="molecule type" value="Genomic_DNA"/>
</dbReference>
<name>A0ABQ6GWZ4_9GAMM</name>
<reference evidence="1 2" key="1">
    <citation type="submission" date="2023-03" db="EMBL/GenBank/DDBJ databases">
        <title>Draft genome sequence of Thalassotalea insulae KCTC 62186T.</title>
        <authorList>
            <person name="Sawabe T."/>
        </authorList>
    </citation>
    <scope>NUCLEOTIDE SEQUENCE [LARGE SCALE GENOMIC DNA]</scope>
    <source>
        <strain evidence="1 2">KCTC 62186</strain>
    </source>
</reference>
<gene>
    <name evidence="1" type="ORF">tinsulaeT_20210</name>
</gene>
<accession>A0ABQ6GWZ4</accession>
<comment type="caution">
    <text evidence="1">The sequence shown here is derived from an EMBL/GenBank/DDBJ whole genome shotgun (WGS) entry which is preliminary data.</text>
</comment>
<dbReference type="RefSeq" id="WP_284244554.1">
    <property type="nucleotide sequence ID" value="NZ_BSST01000001.1"/>
</dbReference>
<keyword evidence="2" id="KW-1185">Reference proteome</keyword>
<dbReference type="Proteomes" id="UP001157186">
    <property type="component" value="Unassembled WGS sequence"/>
</dbReference>
<evidence type="ECO:0000313" key="2">
    <source>
        <dbReference type="Proteomes" id="UP001157186"/>
    </source>
</evidence>